<keyword evidence="4" id="KW-0143">Chaperone</keyword>
<gene>
    <name evidence="7" type="ORF">G4B88_001436</name>
</gene>
<dbReference type="CDD" id="cd19499">
    <property type="entry name" value="RecA-like_ClpB_Hsp104-like"/>
    <property type="match status" value="2"/>
</dbReference>
<dbReference type="Pfam" id="PF07724">
    <property type="entry name" value="AAA_2"/>
    <property type="match status" value="2"/>
</dbReference>
<evidence type="ECO:0000259" key="5">
    <source>
        <dbReference type="SMART" id="SM00382"/>
    </source>
</evidence>
<evidence type="ECO:0000256" key="4">
    <source>
        <dbReference type="ARBA" id="ARBA00023186"/>
    </source>
</evidence>
<dbReference type="Gene3D" id="3.40.50.300">
    <property type="entry name" value="P-loop containing nucleotide triphosphate hydrolases"/>
    <property type="match status" value="5"/>
</dbReference>
<name>A0A7J6FAI3_CANSA</name>
<feature type="domain" description="AAA+ ATPase" evidence="5">
    <location>
        <begin position="55"/>
        <end position="201"/>
    </location>
</feature>
<dbReference type="InterPro" id="IPR018368">
    <property type="entry name" value="ClpA/B_CS1"/>
</dbReference>
<evidence type="ECO:0000256" key="1">
    <source>
        <dbReference type="ARBA" id="ARBA00022737"/>
    </source>
</evidence>
<dbReference type="FunFam" id="3.40.50.300:FF:000025">
    <property type="entry name" value="ATP-dependent Clp protease subunit"/>
    <property type="match status" value="2"/>
</dbReference>
<evidence type="ECO:0000256" key="3">
    <source>
        <dbReference type="ARBA" id="ARBA00022840"/>
    </source>
</evidence>
<keyword evidence="2" id="KW-0547">Nucleotide-binding</keyword>
<comment type="caution">
    <text evidence="7">The sequence shown here is derived from an EMBL/GenBank/DDBJ whole genome shotgun (WGS) entry which is preliminary data.</text>
</comment>
<keyword evidence="3" id="KW-0067">ATP-binding</keyword>
<dbReference type="GO" id="GO:0005737">
    <property type="term" value="C:cytoplasm"/>
    <property type="evidence" value="ECO:0007669"/>
    <property type="project" value="TreeGrafter"/>
</dbReference>
<dbReference type="GO" id="GO:0005524">
    <property type="term" value="F:ATP binding"/>
    <property type="evidence" value="ECO:0007669"/>
    <property type="project" value="UniProtKB-KW"/>
</dbReference>
<sequence>MEKLYNKNEQQYHEIPTLQEYGSDLTKMAQEGKLEPLIGRKKEVESVVQILCKRRKNNPCLIGDPGVGKTVIVEGLAQAIVNAQVPNKLQGNKVFSLEMGRLVAGTTYRGDCEERLMKIVQEIENSKGTVILFIDELHTLIGAGRGGGGALDAANILKPALARGVLKCIGATTQDEYRKYIEKDSALKRRFQAVEVPEPSVDDTIQILKGLLKKYESFHNVEYSEKAITAAAHLSNQYISWFPSSTSQNRSNYQRSSDGYRGRYSTLDFILDRNSIGESNLSPSESNKLLNMEKTLHKRIIGQDEAVEAISRAICRARAGIRDPSRPMASFLFTGPTGVGKTELANALAVEYFGSKESIIRLDMSEYMEKHNYARLIGSPPGYLGHAEGGQLTEAVLRRPHSLILFDEIEKAHADICNILLQILEDGRLTDGKGQTVDFKNTLIIMTSNIGNDVIVKGDQFDFGQVKVAVAKELREKFRLEFLNRLDDVVVFKQLDDVQLKQIMDIMLKDVIERLERKNIFLEVTSEFKEKLAKEGTAPTYGARPLKRAIVSLLEDCLAERILRGDIKEGDSVTVSVDEEGNIIRLSLPDLIVVHEDAFLSAYSLDPSCSLVAYHFLPVIPLIIACNKLVYLINQCKLDPLIGRKQQVESVVEILCKRRKNNPCLIGDPGVGKTVIAEGLAQAIVNAQVPNKPQGNKVFSLEIGRLVAGATYRGDCEERSVKIVQEVESSKGRIILFIDELHTLIGAGGERGALDAANILKPALARGVLKCIGATTQDEYRKYIEKDSALKRRFQTVEVPEPSIEETIEILNGLQNKYESFHGVKYSQEAIVAAARLSNRYISDRFLPDKAIDLIDHAGSRAQFQKTEVATKGQVMVTEADIQHLASTWTGIPLQKLSLSDSNKLLIMEKTLHKRIIGQHEAVEVISRAIRRARAGIRDPSRPVASFLFTGSTGVGKTELANALAAEYFGSKESIIRLYMSEYMEKHSSARLIGSPPGYIGHDEGGQLTEAVRRRPHSLILFDEIEKAHTDIFKILLQILDDGRLTDGKGKTVDFKNTIIILTSNIGNNVILKGRQFGFGQVKMEVADELRKTFRPEFLNRLDDVVVFKQLEDAQLKQIVSITLKEVIQRLKEKNITLVVVSEVKEKLVKEGNYPIYGARPLRRAIVRLLEDTLAERRH</sequence>
<dbReference type="CDD" id="cd00009">
    <property type="entry name" value="AAA"/>
    <property type="match status" value="2"/>
</dbReference>
<dbReference type="InterPro" id="IPR001270">
    <property type="entry name" value="ClpA/B"/>
</dbReference>
<dbReference type="Pfam" id="PF10431">
    <property type="entry name" value="ClpB_D2-small"/>
    <property type="match status" value="2"/>
</dbReference>
<feature type="domain" description="Clp ATPase C-terminal" evidence="6">
    <location>
        <begin position="495"/>
        <end position="584"/>
    </location>
</feature>
<dbReference type="EMBL" id="JAATIQ010000245">
    <property type="protein sequence ID" value="KAF4367684.1"/>
    <property type="molecule type" value="Genomic_DNA"/>
</dbReference>
<dbReference type="InterPro" id="IPR003959">
    <property type="entry name" value="ATPase_AAA_core"/>
</dbReference>
<dbReference type="InterPro" id="IPR050130">
    <property type="entry name" value="ClpA_ClpB"/>
</dbReference>
<dbReference type="FunFam" id="1.10.8.60:FF:000011">
    <property type="entry name" value="ATP-dependent Clp protease ATP-binding subunit"/>
    <property type="match status" value="1"/>
</dbReference>
<dbReference type="PANTHER" id="PTHR11638:SF189">
    <property type="entry name" value="CLP R DOMAIN-CONTAINING PROTEIN"/>
    <property type="match status" value="1"/>
</dbReference>
<reference evidence="7 8" key="1">
    <citation type="journal article" date="2020" name="bioRxiv">
        <title>Sequence and annotation of 42 cannabis genomes reveals extensive copy number variation in cannabinoid synthesis and pathogen resistance genes.</title>
        <authorList>
            <person name="Mckernan K.J."/>
            <person name="Helbert Y."/>
            <person name="Kane L.T."/>
            <person name="Ebling H."/>
            <person name="Zhang L."/>
            <person name="Liu B."/>
            <person name="Eaton Z."/>
            <person name="Mclaughlin S."/>
            <person name="Kingan S."/>
            <person name="Baybayan P."/>
            <person name="Concepcion G."/>
            <person name="Jordan M."/>
            <person name="Riva A."/>
            <person name="Barbazuk W."/>
            <person name="Harkins T."/>
        </authorList>
    </citation>
    <scope>NUCLEOTIDE SEQUENCE [LARGE SCALE GENOMIC DNA]</scope>
    <source>
        <strain evidence="8">cv. Jamaican Lion 4</strain>
        <tissue evidence="7">Leaf</tissue>
    </source>
</reference>
<feature type="domain" description="AAA+ ATPase" evidence="5">
    <location>
        <begin position="943"/>
        <end position="1112"/>
    </location>
</feature>
<evidence type="ECO:0000313" key="7">
    <source>
        <dbReference type="EMBL" id="KAF4367684.1"/>
    </source>
</evidence>
<dbReference type="AlphaFoldDB" id="A0A7J6FAI3"/>
<dbReference type="FunFam" id="3.40.50.300:FF:000010">
    <property type="entry name" value="Chaperone clpB 1, putative"/>
    <property type="match status" value="1"/>
</dbReference>
<proteinExistence type="predicted"/>
<evidence type="ECO:0000313" key="8">
    <source>
        <dbReference type="Proteomes" id="UP000583929"/>
    </source>
</evidence>
<dbReference type="SMART" id="SM00382">
    <property type="entry name" value="AAA"/>
    <property type="match status" value="4"/>
</dbReference>
<feature type="domain" description="Clp ATPase C-terminal" evidence="6">
    <location>
        <begin position="1111"/>
        <end position="1178"/>
    </location>
</feature>
<dbReference type="InterPro" id="IPR019489">
    <property type="entry name" value="Clp_ATPase_C"/>
</dbReference>
<dbReference type="InterPro" id="IPR003593">
    <property type="entry name" value="AAA+_ATPase"/>
</dbReference>
<dbReference type="SMART" id="SM01086">
    <property type="entry name" value="ClpB_D2-small"/>
    <property type="match status" value="2"/>
</dbReference>
<organism evidence="7 8">
    <name type="scientific">Cannabis sativa</name>
    <name type="common">Hemp</name>
    <name type="synonym">Marijuana</name>
    <dbReference type="NCBI Taxonomy" id="3483"/>
    <lineage>
        <taxon>Eukaryota</taxon>
        <taxon>Viridiplantae</taxon>
        <taxon>Streptophyta</taxon>
        <taxon>Embryophyta</taxon>
        <taxon>Tracheophyta</taxon>
        <taxon>Spermatophyta</taxon>
        <taxon>Magnoliopsida</taxon>
        <taxon>eudicotyledons</taxon>
        <taxon>Gunneridae</taxon>
        <taxon>Pentapetalae</taxon>
        <taxon>rosids</taxon>
        <taxon>fabids</taxon>
        <taxon>Rosales</taxon>
        <taxon>Cannabaceae</taxon>
        <taxon>Cannabis</taxon>
    </lineage>
</organism>
<dbReference type="Pfam" id="PF17871">
    <property type="entry name" value="AAA_lid_9"/>
    <property type="match status" value="2"/>
</dbReference>
<dbReference type="PROSITE" id="PS00870">
    <property type="entry name" value="CLPAB_1"/>
    <property type="match status" value="2"/>
</dbReference>
<dbReference type="Proteomes" id="UP000583929">
    <property type="component" value="Unassembled WGS sequence"/>
</dbReference>
<feature type="domain" description="AAA+ ATPase" evidence="5">
    <location>
        <begin position="327"/>
        <end position="496"/>
    </location>
</feature>
<dbReference type="Pfam" id="PF00004">
    <property type="entry name" value="AAA"/>
    <property type="match status" value="2"/>
</dbReference>
<dbReference type="InterPro" id="IPR027417">
    <property type="entry name" value="P-loop_NTPase"/>
</dbReference>
<dbReference type="GO" id="GO:0016887">
    <property type="term" value="F:ATP hydrolysis activity"/>
    <property type="evidence" value="ECO:0007669"/>
    <property type="project" value="InterPro"/>
</dbReference>
<keyword evidence="8" id="KW-1185">Reference proteome</keyword>
<dbReference type="PRINTS" id="PR00300">
    <property type="entry name" value="CLPPROTEASEA"/>
</dbReference>
<keyword evidence="1" id="KW-0677">Repeat</keyword>
<dbReference type="GO" id="GO:0034605">
    <property type="term" value="P:cellular response to heat"/>
    <property type="evidence" value="ECO:0007669"/>
    <property type="project" value="TreeGrafter"/>
</dbReference>
<dbReference type="PANTHER" id="PTHR11638">
    <property type="entry name" value="ATP-DEPENDENT CLP PROTEASE"/>
    <property type="match status" value="1"/>
</dbReference>
<dbReference type="SUPFAM" id="SSF52540">
    <property type="entry name" value="P-loop containing nucleoside triphosphate hydrolases"/>
    <property type="match status" value="4"/>
</dbReference>
<feature type="domain" description="AAA+ ATPase" evidence="5">
    <location>
        <begin position="659"/>
        <end position="805"/>
    </location>
</feature>
<dbReference type="Gene3D" id="1.10.8.60">
    <property type="match status" value="3"/>
</dbReference>
<evidence type="ECO:0000259" key="6">
    <source>
        <dbReference type="SMART" id="SM01086"/>
    </source>
</evidence>
<protein>
    <submittedName>
        <fullName evidence="7">Uncharacterized protein</fullName>
    </submittedName>
</protein>
<accession>A0A7J6FAI3</accession>
<dbReference type="InterPro" id="IPR041546">
    <property type="entry name" value="ClpA/ClpB_AAA_lid"/>
</dbReference>
<evidence type="ECO:0000256" key="2">
    <source>
        <dbReference type="ARBA" id="ARBA00022741"/>
    </source>
</evidence>